<gene>
    <name evidence="2" type="ORF">HMPREF9629_01770</name>
</gene>
<dbReference type="AlphaFoldDB" id="G9X019"/>
<dbReference type="InterPro" id="IPR016787">
    <property type="entry name" value="UCP021328"/>
</dbReference>
<accession>G9X019</accession>
<feature type="compositionally biased region" description="Basic and acidic residues" evidence="1">
    <location>
        <begin position="100"/>
        <end position="128"/>
    </location>
</feature>
<reference evidence="2 3" key="1">
    <citation type="submission" date="2011-08" db="EMBL/GenBank/DDBJ databases">
        <title>The Genome Sequence of Eubacteriaceae bacterium ACC19a.</title>
        <authorList>
            <consortium name="The Broad Institute Genome Sequencing Platform"/>
            <person name="Earl A."/>
            <person name="Ward D."/>
            <person name="Feldgarden M."/>
            <person name="Gevers D."/>
            <person name="Sizova M."/>
            <person name="Hazen A."/>
            <person name="Epstein S."/>
            <person name="Young S.K."/>
            <person name="Zeng Q."/>
            <person name="Gargeya S."/>
            <person name="Fitzgerald M."/>
            <person name="Haas B."/>
            <person name="Abouelleil A."/>
            <person name="Alvarado L."/>
            <person name="Arachchi H.M."/>
            <person name="Berlin A."/>
            <person name="Brown A."/>
            <person name="Chapman S.B."/>
            <person name="Chen Z."/>
            <person name="Dunbar C."/>
            <person name="Freedman E."/>
            <person name="Gearin G."/>
            <person name="Gellesch M."/>
            <person name="Goldberg J."/>
            <person name="Griggs A."/>
            <person name="Gujja S."/>
            <person name="Heiman D."/>
            <person name="Howarth C."/>
            <person name="Larson L."/>
            <person name="Lui A."/>
            <person name="MacDonald P.J.P."/>
            <person name="Montmayeur A."/>
            <person name="Murphy C."/>
            <person name="Neiman D."/>
            <person name="Pearson M."/>
            <person name="Priest M."/>
            <person name="Roberts A."/>
            <person name="Saif S."/>
            <person name="Shea T."/>
            <person name="Shenoy N."/>
            <person name="Sisk P."/>
            <person name="Stolte C."/>
            <person name="Sykes S."/>
            <person name="Wortman J."/>
            <person name="Nusbaum C."/>
            <person name="Birren B."/>
        </authorList>
    </citation>
    <scope>NUCLEOTIDE SEQUENCE [LARGE SCALE GENOMIC DNA]</scope>
    <source>
        <strain evidence="2 3">ACC19a</strain>
    </source>
</reference>
<dbReference type="PIRSF" id="PIRSF021328">
    <property type="entry name" value="UCP021328"/>
    <property type="match status" value="1"/>
</dbReference>
<dbReference type="RefSeq" id="WP_009525999.1">
    <property type="nucleotide sequence ID" value="NZ_JBQMYE010000014.1"/>
</dbReference>
<organism evidence="2 3">
    <name type="scientific">Peptoanaerobacter stomatis</name>
    <dbReference type="NCBI Taxonomy" id="796937"/>
    <lineage>
        <taxon>Bacteria</taxon>
        <taxon>Bacillati</taxon>
        <taxon>Bacillota</taxon>
        <taxon>Clostridia</taxon>
        <taxon>Peptostreptococcales</taxon>
        <taxon>Filifactoraceae</taxon>
        <taxon>Peptoanaerobacter</taxon>
    </lineage>
</organism>
<sequence length="138" mass="16485">MEKITDKLTIFFDNPFWAGVFEHIEKNKLSVCKIVFGAEPKDCEVYEFILKNYSKLKFSSEVETDIKAEHSNPKRLQREVRNKIKQSGTSSKSQIALQQQREEMKMERKAYSKQNKELEKQKKFELKQEKRKQKHRGK</sequence>
<evidence type="ECO:0000256" key="1">
    <source>
        <dbReference type="SAM" id="MobiDB-lite"/>
    </source>
</evidence>
<evidence type="ECO:0000313" key="2">
    <source>
        <dbReference type="EMBL" id="EHL15524.1"/>
    </source>
</evidence>
<evidence type="ECO:0008006" key="4">
    <source>
        <dbReference type="Google" id="ProtNLM"/>
    </source>
</evidence>
<feature type="compositionally biased region" description="Basic residues" evidence="1">
    <location>
        <begin position="129"/>
        <end position="138"/>
    </location>
</feature>
<dbReference type="Pfam" id="PF11208">
    <property type="entry name" value="DUF2992"/>
    <property type="match status" value="1"/>
</dbReference>
<dbReference type="BioCyc" id="EBAC796937-HMP:GMGH-1778-MONOMER"/>
<dbReference type="Proteomes" id="UP000006437">
    <property type="component" value="Unassembled WGS sequence"/>
</dbReference>
<name>G9X019_9FIRM</name>
<comment type="caution">
    <text evidence="2">The sequence shown here is derived from an EMBL/GenBank/DDBJ whole genome shotgun (WGS) entry which is preliminary data.</text>
</comment>
<dbReference type="HOGENOM" id="CLU_123192_1_0_9"/>
<feature type="compositionally biased region" description="Basic and acidic residues" evidence="1">
    <location>
        <begin position="69"/>
        <end position="82"/>
    </location>
</feature>
<feature type="compositionally biased region" description="Polar residues" evidence="1">
    <location>
        <begin position="85"/>
        <end position="99"/>
    </location>
</feature>
<protein>
    <recommendedName>
        <fullName evidence="4">PF11208 family protein</fullName>
    </recommendedName>
</protein>
<proteinExistence type="predicted"/>
<evidence type="ECO:0000313" key="3">
    <source>
        <dbReference type="Proteomes" id="UP000006437"/>
    </source>
</evidence>
<feature type="region of interest" description="Disordered" evidence="1">
    <location>
        <begin position="69"/>
        <end position="138"/>
    </location>
</feature>
<dbReference type="EMBL" id="AFZE01000011">
    <property type="protein sequence ID" value="EHL15524.1"/>
    <property type="molecule type" value="Genomic_DNA"/>
</dbReference>